<evidence type="ECO:0000256" key="1">
    <source>
        <dbReference type="SAM" id="MobiDB-lite"/>
    </source>
</evidence>
<organism evidence="2 3">
    <name type="scientific">Blepharisma stoltei</name>
    <dbReference type="NCBI Taxonomy" id="1481888"/>
    <lineage>
        <taxon>Eukaryota</taxon>
        <taxon>Sar</taxon>
        <taxon>Alveolata</taxon>
        <taxon>Ciliophora</taxon>
        <taxon>Postciliodesmatophora</taxon>
        <taxon>Heterotrichea</taxon>
        <taxon>Heterotrichida</taxon>
        <taxon>Blepharismidae</taxon>
        <taxon>Blepharisma</taxon>
    </lineage>
</organism>
<name>A0AAU9JPV3_9CILI</name>
<dbReference type="EMBL" id="CAJZBQ010000044">
    <property type="protein sequence ID" value="CAG9328004.1"/>
    <property type="molecule type" value="Genomic_DNA"/>
</dbReference>
<accession>A0AAU9JPV3</accession>
<sequence>MSSTKKVASKANAFNFQKIFSKKRSEIEIRNPGSARASPPTGSSLSSFHHDSVDLLDEIQPQTAHNRRTALNLQIPKRGLQTPSPKHIPTPKTKDLVRVYSGSAHHPIKLKRKLSLKETLKSKQLSELPAVIKQKFELEAKVTDLKLELQNAVSEQKKMKERRSLIFKLQETLSKLLEENERLKTQVRKNSNDTPEEPKSSMAVGDNIGQSMEEFKNKLIKLLGNQPEEKAKKLY</sequence>
<keyword evidence="3" id="KW-1185">Reference proteome</keyword>
<evidence type="ECO:0000313" key="3">
    <source>
        <dbReference type="Proteomes" id="UP001162131"/>
    </source>
</evidence>
<dbReference type="AlphaFoldDB" id="A0AAU9JPV3"/>
<reference evidence="2" key="1">
    <citation type="submission" date="2021-09" db="EMBL/GenBank/DDBJ databases">
        <authorList>
            <consortium name="AG Swart"/>
            <person name="Singh M."/>
            <person name="Singh A."/>
            <person name="Seah K."/>
            <person name="Emmerich C."/>
        </authorList>
    </citation>
    <scope>NUCLEOTIDE SEQUENCE</scope>
    <source>
        <strain evidence="2">ATCC30299</strain>
    </source>
</reference>
<feature type="region of interest" description="Disordered" evidence="1">
    <location>
        <begin position="184"/>
        <end position="206"/>
    </location>
</feature>
<proteinExistence type="predicted"/>
<protein>
    <submittedName>
        <fullName evidence="2">Uncharacterized protein</fullName>
    </submittedName>
</protein>
<dbReference type="Proteomes" id="UP001162131">
    <property type="component" value="Unassembled WGS sequence"/>
</dbReference>
<gene>
    <name evidence="2" type="ORF">BSTOLATCC_MIC44623</name>
</gene>
<evidence type="ECO:0000313" key="2">
    <source>
        <dbReference type="EMBL" id="CAG9328004.1"/>
    </source>
</evidence>
<feature type="region of interest" description="Disordered" evidence="1">
    <location>
        <begin position="25"/>
        <end position="49"/>
    </location>
</feature>
<comment type="caution">
    <text evidence="2">The sequence shown here is derived from an EMBL/GenBank/DDBJ whole genome shotgun (WGS) entry which is preliminary data.</text>
</comment>